<name>A0A7R9YV00_9CHLO</name>
<evidence type="ECO:0000313" key="1">
    <source>
        <dbReference type="EMBL" id="CAD8289693.1"/>
    </source>
</evidence>
<reference evidence="1" key="1">
    <citation type="submission" date="2021-01" db="EMBL/GenBank/DDBJ databases">
        <authorList>
            <person name="Corre E."/>
            <person name="Pelletier E."/>
            <person name="Niang G."/>
            <person name="Scheremetjew M."/>
            <person name="Finn R."/>
            <person name="Kale V."/>
            <person name="Holt S."/>
            <person name="Cochrane G."/>
            <person name="Meng A."/>
            <person name="Brown T."/>
            <person name="Cohen L."/>
        </authorList>
    </citation>
    <scope>NUCLEOTIDE SEQUENCE</scope>
    <source>
        <strain evidence="1">CCMP219</strain>
    </source>
</reference>
<proteinExistence type="predicted"/>
<dbReference type="EMBL" id="HBEC01020982">
    <property type="protein sequence ID" value="CAD8289693.1"/>
    <property type="molecule type" value="Transcribed_RNA"/>
</dbReference>
<accession>A0A7R9YV00</accession>
<sequence>MRTAMSRTQLNDTLLHIGMAALGERKIAEQSTLPLDQCEIEDGCLRSAAQVLLVFARKKLWRELQDISDDHLNRGKAALIQVIADVGKVAWQKGCRDPTSAARLGVAPNPALTATQRGVMERLVKQGDVHGLVCSYPCICAHGRCVADSVVFMLHACSIWFCAAPGSLMPTNI</sequence>
<dbReference type="AlphaFoldDB" id="A0A7R9YV00"/>
<gene>
    <name evidence="1" type="ORF">CEUR00632_LOCUS9732</name>
</gene>
<organism evidence="1">
    <name type="scientific">Chlamydomonas euryale</name>
    <dbReference type="NCBI Taxonomy" id="1486919"/>
    <lineage>
        <taxon>Eukaryota</taxon>
        <taxon>Viridiplantae</taxon>
        <taxon>Chlorophyta</taxon>
        <taxon>core chlorophytes</taxon>
        <taxon>Chlorophyceae</taxon>
        <taxon>CS clade</taxon>
        <taxon>Chlamydomonadales</taxon>
        <taxon>Chlamydomonadaceae</taxon>
        <taxon>Chlamydomonas</taxon>
    </lineage>
</organism>
<protein>
    <submittedName>
        <fullName evidence="1">Uncharacterized protein</fullName>
    </submittedName>
</protein>